<evidence type="ECO:0000313" key="1">
    <source>
        <dbReference type="EMBL" id="OWR44274.1"/>
    </source>
</evidence>
<dbReference type="Proteomes" id="UP000007151">
    <property type="component" value="Unassembled WGS sequence"/>
</dbReference>
<sequence>MKVMDEETLIKICKTAFSPEEILAAKKLLFDAVPTKRMKVRKKEEKSKRDLEDILDLLKSTDATDPERIPIFVAKELHRLPPITFDHVDVTRLLRDLNLLREHLNEIRNDCFLKNNSVKFLKHRGNIQVLRQTADRWMTETAVQCQGRGNINLMDTCEVSMTNSTKRQVNGCAVSVAQPSGSDKHTTLQQRTSEADDNYTTTTITDDVACAARGASSMTNVKERERTMADIVRETNTDIVALRRRGFFRMTFQYLAP</sequence>
<gene>
    <name evidence="1" type="ORF">KGM_215288</name>
</gene>
<name>A0A212ES50_DANPL</name>
<evidence type="ECO:0000313" key="2">
    <source>
        <dbReference type="Proteomes" id="UP000007151"/>
    </source>
</evidence>
<organism evidence="1 2">
    <name type="scientific">Danaus plexippus plexippus</name>
    <dbReference type="NCBI Taxonomy" id="278856"/>
    <lineage>
        <taxon>Eukaryota</taxon>
        <taxon>Metazoa</taxon>
        <taxon>Ecdysozoa</taxon>
        <taxon>Arthropoda</taxon>
        <taxon>Hexapoda</taxon>
        <taxon>Insecta</taxon>
        <taxon>Pterygota</taxon>
        <taxon>Neoptera</taxon>
        <taxon>Endopterygota</taxon>
        <taxon>Lepidoptera</taxon>
        <taxon>Glossata</taxon>
        <taxon>Ditrysia</taxon>
        <taxon>Papilionoidea</taxon>
        <taxon>Nymphalidae</taxon>
        <taxon>Danainae</taxon>
        <taxon>Danaini</taxon>
        <taxon>Danaina</taxon>
        <taxon>Danaus</taxon>
        <taxon>Danaus</taxon>
    </lineage>
</organism>
<dbReference type="AlphaFoldDB" id="A0A212ES50"/>
<dbReference type="eggNOG" id="KOG1075">
    <property type="taxonomic scope" value="Eukaryota"/>
</dbReference>
<dbReference type="EMBL" id="AGBW02012890">
    <property type="protein sequence ID" value="OWR44274.1"/>
    <property type="molecule type" value="Genomic_DNA"/>
</dbReference>
<protein>
    <submittedName>
        <fullName evidence="1">Mutant cadherin</fullName>
    </submittedName>
</protein>
<proteinExistence type="predicted"/>
<dbReference type="KEGG" id="dpl:KGM_215288"/>
<accession>A0A212ES50</accession>
<reference evidence="1 2" key="1">
    <citation type="journal article" date="2011" name="Cell">
        <title>The monarch butterfly genome yields insights into long-distance migration.</title>
        <authorList>
            <person name="Zhan S."/>
            <person name="Merlin C."/>
            <person name="Boore J.L."/>
            <person name="Reppert S.M."/>
        </authorList>
    </citation>
    <scope>NUCLEOTIDE SEQUENCE [LARGE SCALE GENOMIC DNA]</scope>
    <source>
        <strain evidence="1">F-2</strain>
    </source>
</reference>
<keyword evidence="2" id="KW-1185">Reference proteome</keyword>
<dbReference type="InParanoid" id="A0A212ES50"/>
<comment type="caution">
    <text evidence="1">The sequence shown here is derived from an EMBL/GenBank/DDBJ whole genome shotgun (WGS) entry which is preliminary data.</text>
</comment>